<dbReference type="Gene3D" id="3.10.180.10">
    <property type="entry name" value="2,3-Dihydroxybiphenyl 1,2-Dioxygenase, domain 1"/>
    <property type="match status" value="2"/>
</dbReference>
<dbReference type="CDD" id="cd16357">
    <property type="entry name" value="GLOD4_C"/>
    <property type="match status" value="1"/>
</dbReference>
<organism evidence="4 5">
    <name type="scientific">Mesorhabditis belari</name>
    <dbReference type="NCBI Taxonomy" id="2138241"/>
    <lineage>
        <taxon>Eukaryota</taxon>
        <taxon>Metazoa</taxon>
        <taxon>Ecdysozoa</taxon>
        <taxon>Nematoda</taxon>
        <taxon>Chromadorea</taxon>
        <taxon>Rhabditida</taxon>
        <taxon>Rhabditina</taxon>
        <taxon>Rhabditomorpha</taxon>
        <taxon>Rhabditoidea</taxon>
        <taxon>Rhabditidae</taxon>
        <taxon>Mesorhabditinae</taxon>
        <taxon>Mesorhabditis</taxon>
    </lineage>
</organism>
<evidence type="ECO:0000313" key="5">
    <source>
        <dbReference type="WBParaSite" id="MBELARI_LOCUS20413"/>
    </source>
</evidence>
<dbReference type="AlphaFoldDB" id="A0AAF3F226"/>
<keyword evidence="4" id="KW-1185">Reference proteome</keyword>
<dbReference type="SUPFAM" id="SSF54593">
    <property type="entry name" value="Glyoxalase/Bleomycin resistance protein/Dihydroxybiphenyl dioxygenase"/>
    <property type="match status" value="2"/>
</dbReference>
<feature type="domain" description="VOC" evidence="3">
    <location>
        <begin position="6"/>
        <end position="130"/>
    </location>
</feature>
<dbReference type="Pfam" id="PF21701">
    <property type="entry name" value="GLOD4_C"/>
    <property type="match status" value="1"/>
</dbReference>
<comment type="similarity">
    <text evidence="1">Belongs to the glyoxalase I family.</text>
</comment>
<sequence>MSSSVRALHYVFKIGDRKKSYEFFVNLLGMKILRHEEFSEGCAAECNGPYNGLWSKTMVGYGGEEKHFVLELTYNYTIGGYTLGDDYRSITIEGDSIYQNLESKGHKATADSHQIELPDPDGHLFIVKRGTKEDITRISTNVQSLEKSLDYWHGHLKMKMLEKDAKRAVLSFGDDQASFEINQIDKKIDRKSAYGRIAFAYPGKELKSLEESTESAGYSILKPFVTLHTPGKADVEVVILGDPDEHEICFVGAEGFWELAQIDPKSDETLQKAMEKDSSVDWFKDGKKFV</sequence>
<evidence type="ECO:0000313" key="4">
    <source>
        <dbReference type="Proteomes" id="UP000887575"/>
    </source>
</evidence>
<dbReference type="WBParaSite" id="MBELARI_LOCUS20413">
    <property type="protein sequence ID" value="MBELARI_LOCUS20413"/>
    <property type="gene ID" value="MBELARI_LOCUS20413"/>
</dbReference>
<name>A0AAF3F226_9BILA</name>
<dbReference type="InterPro" id="IPR029068">
    <property type="entry name" value="Glyas_Bleomycin-R_OHBP_Dase"/>
</dbReference>
<evidence type="ECO:0000256" key="1">
    <source>
        <dbReference type="ARBA" id="ARBA00010363"/>
    </source>
</evidence>
<protein>
    <submittedName>
        <fullName evidence="5">VOC domain-containing protein</fullName>
    </submittedName>
</protein>
<evidence type="ECO:0000259" key="3">
    <source>
        <dbReference type="PROSITE" id="PS51819"/>
    </source>
</evidence>
<dbReference type="PANTHER" id="PTHR46466:SF1">
    <property type="entry name" value="GLYOXALASE DOMAIN-CONTAINING PROTEIN 4"/>
    <property type="match status" value="1"/>
</dbReference>
<dbReference type="InterPro" id="IPR043194">
    <property type="entry name" value="GLOD4_C"/>
</dbReference>
<dbReference type="InterPro" id="IPR043193">
    <property type="entry name" value="GLOD4"/>
</dbReference>
<accession>A0AAF3F226</accession>
<dbReference type="PANTHER" id="PTHR46466">
    <property type="entry name" value="GLYOXALASE DOMAIN-CONTAINING PROTEIN 4"/>
    <property type="match status" value="1"/>
</dbReference>
<dbReference type="PROSITE" id="PS51819">
    <property type="entry name" value="VOC"/>
    <property type="match status" value="2"/>
</dbReference>
<reference evidence="5" key="1">
    <citation type="submission" date="2024-02" db="UniProtKB">
        <authorList>
            <consortium name="WormBaseParasite"/>
        </authorList>
    </citation>
    <scope>IDENTIFICATION</scope>
</reference>
<dbReference type="InterPro" id="IPR037523">
    <property type="entry name" value="VOC_core"/>
</dbReference>
<keyword evidence="2" id="KW-0677">Repeat</keyword>
<dbReference type="Proteomes" id="UP000887575">
    <property type="component" value="Unassembled WGS sequence"/>
</dbReference>
<evidence type="ECO:0000256" key="2">
    <source>
        <dbReference type="ARBA" id="ARBA00022737"/>
    </source>
</evidence>
<feature type="domain" description="VOC" evidence="3">
    <location>
        <begin position="134"/>
        <end position="253"/>
    </location>
</feature>
<proteinExistence type="inferred from homology"/>